<evidence type="ECO:0000256" key="4">
    <source>
        <dbReference type="ARBA" id="ARBA00046271"/>
    </source>
</evidence>
<keyword evidence="3" id="KW-0576">Peroxisome</keyword>
<dbReference type="GeneID" id="18162388"/>
<dbReference type="Pfam" id="PF05648">
    <property type="entry name" value="PEX11"/>
    <property type="match status" value="1"/>
</dbReference>
<protein>
    <recommendedName>
        <fullName evidence="9">AoPex11B-like protein</fullName>
    </recommendedName>
</protein>
<evidence type="ECO:0000256" key="2">
    <source>
        <dbReference type="ARBA" id="ARBA00023136"/>
    </source>
</evidence>
<dbReference type="EMBL" id="JH126399">
    <property type="protein sequence ID" value="EGX95699.1"/>
    <property type="molecule type" value="Genomic_DNA"/>
</dbReference>
<proteinExistence type="predicted"/>
<organism evidence="7 8">
    <name type="scientific">Cordyceps militaris (strain CM01)</name>
    <name type="common">Caterpillar fungus</name>
    <dbReference type="NCBI Taxonomy" id="983644"/>
    <lineage>
        <taxon>Eukaryota</taxon>
        <taxon>Fungi</taxon>
        <taxon>Dikarya</taxon>
        <taxon>Ascomycota</taxon>
        <taxon>Pezizomycotina</taxon>
        <taxon>Sordariomycetes</taxon>
        <taxon>Hypocreomycetidae</taxon>
        <taxon>Hypocreales</taxon>
        <taxon>Cordycipitaceae</taxon>
        <taxon>Cordyceps</taxon>
    </lineage>
</organism>
<feature type="compositionally biased region" description="Basic and acidic residues" evidence="5">
    <location>
        <begin position="195"/>
        <end position="211"/>
    </location>
</feature>
<keyword evidence="1" id="KW-0962">Peroxisome biogenesis</keyword>
<dbReference type="InParanoid" id="G3J3M3"/>
<dbReference type="PANTHER" id="PTHR12652:SF23">
    <property type="entry name" value="MICROBODY (PEROXISOME) PROLIFERATION PROTEIN PEROXIN 11B (EUROFUNG)"/>
    <property type="match status" value="1"/>
</dbReference>
<dbReference type="VEuPathDB" id="FungiDB:CCM_00353"/>
<gene>
    <name evidence="7" type="ORF">CCM_00353</name>
</gene>
<evidence type="ECO:0000256" key="1">
    <source>
        <dbReference type="ARBA" id="ARBA00022593"/>
    </source>
</evidence>
<name>G3J3M3_CORMM</name>
<dbReference type="GO" id="GO:0016559">
    <property type="term" value="P:peroxisome fission"/>
    <property type="evidence" value="ECO:0007669"/>
    <property type="project" value="InterPro"/>
</dbReference>
<dbReference type="GO" id="GO:0005778">
    <property type="term" value="C:peroxisomal membrane"/>
    <property type="evidence" value="ECO:0007669"/>
    <property type="project" value="UniProtKB-SubCell"/>
</dbReference>
<evidence type="ECO:0008006" key="9">
    <source>
        <dbReference type="Google" id="ProtNLM"/>
    </source>
</evidence>
<evidence type="ECO:0000313" key="7">
    <source>
        <dbReference type="EMBL" id="EGX95699.1"/>
    </source>
</evidence>
<evidence type="ECO:0000256" key="6">
    <source>
        <dbReference type="SAM" id="Phobius"/>
    </source>
</evidence>
<keyword evidence="6" id="KW-0812">Transmembrane</keyword>
<evidence type="ECO:0000256" key="3">
    <source>
        <dbReference type="ARBA" id="ARBA00023140"/>
    </source>
</evidence>
<dbReference type="Proteomes" id="UP000001610">
    <property type="component" value="Unassembled WGS sequence"/>
</dbReference>
<sequence length="276" mass="30207">MARTVATFIALGADIFALERMMRLMQAVGLILTSYAGLLALAQPSHLAGQHLATHHTLLALQDWLNVTRRSLRTFWFLRAFEGSYAQYQAAAGGLGVEDLLDVVAGSLLGLFGLLETATLPDLTRVPGLAVFGPEHTRRLNMQAQALWFLALLAGVLSAAVRVVRLLAERAVPRPADFGVEGDRREKSGGGSKEGLARKREAERRRRVDKKEAARKRRAQISALTLKIVNDTLDMVIPANICGWSNFHPGQVGIAMAITSLITLRGHWQRCARALE</sequence>
<dbReference type="KEGG" id="cmt:CCM_00353"/>
<feature type="region of interest" description="Disordered" evidence="5">
    <location>
        <begin position="178"/>
        <end position="211"/>
    </location>
</feature>
<comment type="subcellular location">
    <subcellularLocation>
        <location evidence="4">Peroxisome membrane</location>
    </subcellularLocation>
</comment>
<reference evidence="7 8" key="1">
    <citation type="journal article" date="2011" name="Genome Biol.">
        <title>Genome sequence of the insect pathogenic fungus Cordyceps militaris, a valued traditional Chinese medicine.</title>
        <authorList>
            <person name="Zheng P."/>
            <person name="Xia Y."/>
            <person name="Xiao G."/>
            <person name="Xiong C."/>
            <person name="Hu X."/>
            <person name="Zhang S."/>
            <person name="Zheng H."/>
            <person name="Huang Y."/>
            <person name="Zhou Y."/>
            <person name="Wang S."/>
            <person name="Zhao G.P."/>
            <person name="Liu X."/>
            <person name="St Leger R.J."/>
            <person name="Wang C."/>
        </authorList>
    </citation>
    <scope>NUCLEOTIDE SEQUENCE [LARGE SCALE GENOMIC DNA]</scope>
    <source>
        <strain evidence="7 8">CM01</strain>
    </source>
</reference>
<dbReference type="OrthoDB" id="3636394at2759"/>
<evidence type="ECO:0000256" key="5">
    <source>
        <dbReference type="SAM" id="MobiDB-lite"/>
    </source>
</evidence>
<accession>G3J3M3</accession>
<dbReference type="PANTHER" id="PTHR12652">
    <property type="entry name" value="PEROXISOMAL BIOGENESIS FACTOR 11"/>
    <property type="match status" value="1"/>
</dbReference>
<dbReference type="OMA" id="MFFTTFT"/>
<dbReference type="RefSeq" id="XP_006665576.1">
    <property type="nucleotide sequence ID" value="XM_006665513.1"/>
</dbReference>
<keyword evidence="2 6" id="KW-0472">Membrane</keyword>
<dbReference type="HOGENOM" id="CLU_049216_1_0_1"/>
<keyword evidence="8" id="KW-1185">Reference proteome</keyword>
<dbReference type="eggNOG" id="ENOG502SS81">
    <property type="taxonomic scope" value="Eukaryota"/>
</dbReference>
<feature type="transmembrane region" description="Helical" evidence="6">
    <location>
        <begin position="146"/>
        <end position="164"/>
    </location>
</feature>
<evidence type="ECO:0000313" key="8">
    <source>
        <dbReference type="Proteomes" id="UP000001610"/>
    </source>
</evidence>
<dbReference type="AlphaFoldDB" id="G3J3M3"/>
<dbReference type="InterPro" id="IPR008733">
    <property type="entry name" value="PEX11"/>
</dbReference>
<keyword evidence="6" id="KW-1133">Transmembrane helix</keyword>